<feature type="transmembrane region" description="Helical" evidence="1">
    <location>
        <begin position="12"/>
        <end position="30"/>
    </location>
</feature>
<protein>
    <submittedName>
        <fullName evidence="2">Thiosulfate dehydrogenase [quinone] large subunit</fullName>
        <ecNumber evidence="2">1.8.5.2</ecNumber>
    </submittedName>
</protein>
<comment type="caution">
    <text evidence="2">The sequence shown here is derived from an EMBL/GenBank/DDBJ whole genome shotgun (WGS) entry which is preliminary data.</text>
</comment>
<keyword evidence="2" id="KW-0560">Oxidoreductase</keyword>
<keyword evidence="1" id="KW-0812">Transmembrane</keyword>
<accession>A0A7Y9NLB9</accession>
<keyword evidence="1" id="KW-0472">Membrane</keyword>
<feature type="transmembrane region" description="Helical" evidence="1">
    <location>
        <begin position="94"/>
        <end position="113"/>
    </location>
</feature>
<dbReference type="EC" id="1.8.5.2" evidence="2"/>
<evidence type="ECO:0000256" key="1">
    <source>
        <dbReference type="SAM" id="Phobius"/>
    </source>
</evidence>
<dbReference type="Proteomes" id="UP000534186">
    <property type="component" value="Unassembled WGS sequence"/>
</dbReference>
<feature type="transmembrane region" description="Helical" evidence="1">
    <location>
        <begin position="119"/>
        <end position="142"/>
    </location>
</feature>
<gene>
    <name evidence="2" type="ORF">HDF12_001702</name>
</gene>
<keyword evidence="1" id="KW-1133">Transmembrane helix</keyword>
<evidence type="ECO:0000313" key="2">
    <source>
        <dbReference type="EMBL" id="NYF51337.1"/>
    </source>
</evidence>
<evidence type="ECO:0000313" key="3">
    <source>
        <dbReference type="Proteomes" id="UP000534186"/>
    </source>
</evidence>
<sequence>MSAAEQQSRALAFLRISIGLLFLILAEYKLTSTKFIWGGMAQDIGGFLKEGSYAFIRPLLKNIILPHAVFFGAVVAISELLIALSLLAGVLVRWASLGGLTMVLLFLFSSNYPGPNSPFWLFFGASLENSVLALCFIAFLISPPPQRWIPRRPKQ</sequence>
<reference evidence="2 3" key="1">
    <citation type="submission" date="2020-07" db="EMBL/GenBank/DDBJ databases">
        <title>Genomic Encyclopedia of Type Strains, Phase IV (KMG-V): Genome sequencing to study the core and pangenomes of soil and plant-associated prokaryotes.</title>
        <authorList>
            <person name="Whitman W."/>
        </authorList>
    </citation>
    <scope>NUCLEOTIDE SEQUENCE [LARGE SCALE GENOMIC DNA]</scope>
    <source>
        <strain evidence="2 3">M8UP30</strain>
    </source>
</reference>
<name>A0A7Y9NLB9_9BACT</name>
<feature type="transmembrane region" description="Helical" evidence="1">
    <location>
        <begin position="63"/>
        <end position="87"/>
    </location>
</feature>
<dbReference type="EMBL" id="JACCCV010000001">
    <property type="protein sequence ID" value="NYF51337.1"/>
    <property type="molecule type" value="Genomic_DNA"/>
</dbReference>
<proteinExistence type="predicted"/>
<dbReference type="GO" id="GO:0043831">
    <property type="term" value="F:thiosulfate dehydrogenase (quinone) activity"/>
    <property type="evidence" value="ECO:0007669"/>
    <property type="project" value="UniProtKB-EC"/>
</dbReference>
<organism evidence="2 3">
    <name type="scientific">Tunturiibacter lichenicola</name>
    <dbReference type="NCBI Taxonomy" id="2051959"/>
    <lineage>
        <taxon>Bacteria</taxon>
        <taxon>Pseudomonadati</taxon>
        <taxon>Acidobacteriota</taxon>
        <taxon>Terriglobia</taxon>
        <taxon>Terriglobales</taxon>
        <taxon>Acidobacteriaceae</taxon>
        <taxon>Tunturiibacter</taxon>
    </lineage>
</organism>
<dbReference type="AlphaFoldDB" id="A0A7Y9NLB9"/>